<proteinExistence type="inferred from homology"/>
<comment type="caution">
    <text evidence="5">The sequence shown here is derived from an EMBL/GenBank/DDBJ whole genome shotgun (WGS) entry which is preliminary data.</text>
</comment>
<dbReference type="PANTHER" id="PTHR20903:SF0">
    <property type="entry name" value="PREFOLDIN SUBUNIT 1"/>
    <property type="match status" value="1"/>
</dbReference>
<evidence type="ECO:0000256" key="3">
    <source>
        <dbReference type="SAM" id="Coils"/>
    </source>
</evidence>
<feature type="coiled-coil region" evidence="3">
    <location>
        <begin position="276"/>
        <end position="319"/>
    </location>
</feature>
<dbReference type="EMBL" id="JACBAF010002022">
    <property type="protein sequence ID" value="KAF7169767.1"/>
    <property type="molecule type" value="Genomic_DNA"/>
</dbReference>
<evidence type="ECO:0000256" key="4">
    <source>
        <dbReference type="SAM" id="MobiDB-lite"/>
    </source>
</evidence>
<dbReference type="InterPro" id="IPR009053">
    <property type="entry name" value="Prefoldin"/>
</dbReference>
<dbReference type="GO" id="GO:0044183">
    <property type="term" value="F:protein folding chaperone"/>
    <property type="evidence" value="ECO:0007669"/>
    <property type="project" value="TreeGrafter"/>
</dbReference>
<feature type="compositionally biased region" description="Basic and acidic residues" evidence="4">
    <location>
        <begin position="481"/>
        <end position="503"/>
    </location>
</feature>
<dbReference type="AlphaFoldDB" id="A0A8H6PEZ0"/>
<evidence type="ECO:0000313" key="5">
    <source>
        <dbReference type="EMBL" id="KAF7131251.1"/>
    </source>
</evidence>
<feature type="coiled-coil region" evidence="3">
    <location>
        <begin position="362"/>
        <end position="428"/>
    </location>
</feature>
<dbReference type="GO" id="GO:0051082">
    <property type="term" value="F:unfolded protein binding"/>
    <property type="evidence" value="ECO:0007669"/>
    <property type="project" value="InterPro"/>
</dbReference>
<comment type="similarity">
    <text evidence="1">Belongs to the prefoldin subunit beta family.</text>
</comment>
<keyword evidence="3" id="KW-0175">Coiled coil</keyword>
<reference evidence="5" key="1">
    <citation type="submission" date="2020-06" db="EMBL/GenBank/DDBJ databases">
        <title>Draft genome sequences of strains closely related to Aspergillus parafelis and Aspergillus hiratsukae.</title>
        <authorList>
            <person name="Dos Santos R.A.C."/>
            <person name="Rivero-Menendez O."/>
            <person name="Steenwyk J.L."/>
            <person name="Mead M.E."/>
            <person name="Goldman G.H."/>
            <person name="Alastruey-Izquierdo A."/>
            <person name="Rokas A."/>
        </authorList>
    </citation>
    <scope>NUCLEOTIDE SEQUENCE</scope>
    <source>
        <strain evidence="5">CNM-CM5793</strain>
        <strain evidence="6">CNM-CM6106</strain>
    </source>
</reference>
<dbReference type="Pfam" id="PF01920">
    <property type="entry name" value="Prefoldin_2"/>
    <property type="match status" value="1"/>
</dbReference>
<dbReference type="Proteomes" id="UP000662466">
    <property type="component" value="Unassembled WGS sequence"/>
</dbReference>
<feature type="region of interest" description="Disordered" evidence="4">
    <location>
        <begin position="187"/>
        <end position="268"/>
    </location>
</feature>
<sequence>MSIPNEALQKLLQEIEARAISSQQQIGVTKAQITAKQKNIRLLELTSKEIGSLSKDTNVYEGVGKMFVAVPMGTVDKRLATERTELKTDIEGLEKKLNYLEMTHKNSRENLEQILRQKRALIKMPRHARLVTESESDYSESDVSMDIPRHRHSVRRRSHSRHRYDPEFSSTTYLSPVLHEDVRIHRSASTGGRRRRELQQPPPPPAVIVDIKNDSRNKSANKSANKNRKQRQDDTTIVDIESEDETILRKHRRPRASTSISREASPRHQRDYELLMEQRMLEKNDARQDLELMKQQMEIERLERELARRRGEHENNQVQLIKEEEDWYEDEISERLRRLERFEKKQRMDEERKEAEFRLKLKKFEEAERQAAEQEEVRAKLREEKLKELQRRIEEEEERERIKKQLRDEEARQLLEKMERDKKEAAMKQAAIEEWKLQQERRRIAEREEKERQDREFRARLKTFGYTDEEIEAIINKKKNPSKEEEKKKDKGEKKEKEKEKEKEKTTWIKVHRKYILPETLIAYRLPWDFDELDGNYIIIKQWISEDLQEELFAHTRRLREGKLVTETSETLTELKVNDRKKDKMFLVRKKSPNRRAWIFT</sequence>
<gene>
    <name evidence="5" type="ORF">CNMCM5793_004380</name>
    <name evidence="6" type="ORF">CNMCM6106_004557</name>
</gene>
<accession>A0A8H6PEZ0</accession>
<evidence type="ECO:0000256" key="2">
    <source>
        <dbReference type="ARBA" id="ARBA00023186"/>
    </source>
</evidence>
<feature type="region of interest" description="Disordered" evidence="4">
    <location>
        <begin position="473"/>
        <end position="503"/>
    </location>
</feature>
<evidence type="ECO:0000313" key="6">
    <source>
        <dbReference type="EMBL" id="KAF7169767.1"/>
    </source>
</evidence>
<feature type="compositionally biased region" description="Basic residues" evidence="4">
    <location>
        <begin position="149"/>
        <end position="162"/>
    </location>
</feature>
<dbReference type="Proteomes" id="UP000630445">
    <property type="component" value="Unassembled WGS sequence"/>
</dbReference>
<dbReference type="Gene3D" id="1.10.287.370">
    <property type="match status" value="1"/>
</dbReference>
<protein>
    <submittedName>
        <fullName evidence="5">Uncharacterized protein</fullName>
    </submittedName>
</protein>
<keyword evidence="7" id="KW-1185">Reference proteome</keyword>
<evidence type="ECO:0000256" key="1">
    <source>
        <dbReference type="ARBA" id="ARBA00008045"/>
    </source>
</evidence>
<dbReference type="EMBL" id="JACBAD010001861">
    <property type="protein sequence ID" value="KAF7131251.1"/>
    <property type="molecule type" value="Genomic_DNA"/>
</dbReference>
<dbReference type="OrthoDB" id="6133115at2759"/>
<dbReference type="SUPFAM" id="SSF46579">
    <property type="entry name" value="Prefoldin"/>
    <property type="match status" value="1"/>
</dbReference>
<dbReference type="CDD" id="cd23164">
    <property type="entry name" value="Prefoldin_1"/>
    <property type="match status" value="1"/>
</dbReference>
<organism evidence="5 7">
    <name type="scientific">Aspergillus hiratsukae</name>
    <dbReference type="NCBI Taxonomy" id="1194566"/>
    <lineage>
        <taxon>Eukaryota</taxon>
        <taxon>Fungi</taxon>
        <taxon>Dikarya</taxon>
        <taxon>Ascomycota</taxon>
        <taxon>Pezizomycotina</taxon>
        <taxon>Eurotiomycetes</taxon>
        <taxon>Eurotiomycetidae</taxon>
        <taxon>Eurotiales</taxon>
        <taxon>Aspergillaceae</taxon>
        <taxon>Aspergillus</taxon>
        <taxon>Aspergillus subgen. Fumigati</taxon>
    </lineage>
</organism>
<evidence type="ECO:0000313" key="7">
    <source>
        <dbReference type="Proteomes" id="UP000630445"/>
    </source>
</evidence>
<keyword evidence="2" id="KW-0143">Chaperone</keyword>
<feature type="region of interest" description="Disordered" evidence="4">
    <location>
        <begin position="133"/>
        <end position="168"/>
    </location>
</feature>
<name>A0A8H6PEZ0_9EURO</name>
<dbReference type="InterPro" id="IPR002777">
    <property type="entry name" value="PFD_beta-like"/>
</dbReference>
<dbReference type="GO" id="GO:0005737">
    <property type="term" value="C:cytoplasm"/>
    <property type="evidence" value="ECO:0007669"/>
    <property type="project" value="TreeGrafter"/>
</dbReference>
<dbReference type="GO" id="GO:0016272">
    <property type="term" value="C:prefoldin complex"/>
    <property type="evidence" value="ECO:0007669"/>
    <property type="project" value="InterPro"/>
</dbReference>
<feature type="coiled-coil region" evidence="3">
    <location>
        <begin position="76"/>
        <end position="110"/>
    </location>
</feature>
<dbReference type="PANTHER" id="PTHR20903">
    <property type="entry name" value="PREFOLDIN SUBUNIT 1-RELATED"/>
    <property type="match status" value="1"/>
</dbReference>